<dbReference type="EMBL" id="CP019384">
    <property type="protein sequence ID" value="QAT16606.1"/>
    <property type="molecule type" value="Genomic_DNA"/>
</dbReference>
<evidence type="ECO:0000259" key="10">
    <source>
        <dbReference type="PROSITE" id="PS51352"/>
    </source>
</evidence>
<dbReference type="OrthoDB" id="9790390at2"/>
<feature type="domain" description="Thioredoxin" evidence="10">
    <location>
        <begin position="1"/>
        <end position="107"/>
    </location>
</feature>
<dbReference type="InterPro" id="IPR013766">
    <property type="entry name" value="Thioredoxin_domain"/>
</dbReference>
<protein>
    <recommendedName>
        <fullName evidence="6 7">Thioredoxin</fullName>
    </recommendedName>
</protein>
<keyword evidence="3" id="KW-0249">Electron transport</keyword>
<dbReference type="PROSITE" id="PS00194">
    <property type="entry name" value="THIOREDOXIN_1"/>
    <property type="match status" value="1"/>
</dbReference>
<reference evidence="11 12" key="1">
    <citation type="submission" date="2017-01" db="EMBL/GenBank/DDBJ databases">
        <title>First insights into the biology of 'candidatus Vampirococcus archaeovorus'.</title>
        <authorList>
            <person name="Kizina J."/>
            <person name="Jordan S."/>
            <person name="Stueber K."/>
            <person name="Reinhardt R."/>
            <person name="Harder J."/>
        </authorList>
    </citation>
    <scope>NUCLEOTIDE SEQUENCE [LARGE SCALE GENOMIC DNA]</scope>
    <source>
        <strain evidence="11 12">LiM</strain>
    </source>
</reference>
<accession>A0A410P370</accession>
<sequence length="107" mass="11817">MGAIHLSDENFKKEVLESKIPCLVDFWAEWCGPCRRVAPVVEEIADEFQGRFKVAKLNVDEGSKTASAYGVMSIPTLMFFKDGKVVEQVVGAVAKQELVAKIEELLG</sequence>
<feature type="active site" description="Nucleophile" evidence="8">
    <location>
        <position position="34"/>
    </location>
</feature>
<dbReference type="SUPFAM" id="SSF52833">
    <property type="entry name" value="Thioredoxin-like"/>
    <property type="match status" value="1"/>
</dbReference>
<comment type="similarity">
    <text evidence="1 7">Belongs to the thioredoxin family.</text>
</comment>
<keyword evidence="12" id="KW-1185">Reference proteome</keyword>
<keyword evidence="4 9" id="KW-1015">Disulfide bond</keyword>
<name>A0A410P370_VELA1</name>
<dbReference type="InterPro" id="IPR005746">
    <property type="entry name" value="Thioredoxin"/>
</dbReference>
<feature type="site" description="Contributes to redox potential value" evidence="8">
    <location>
        <position position="33"/>
    </location>
</feature>
<dbReference type="AlphaFoldDB" id="A0A410P370"/>
<evidence type="ECO:0000256" key="6">
    <source>
        <dbReference type="NCBIfam" id="TIGR01068"/>
    </source>
</evidence>
<dbReference type="PANTHER" id="PTHR45663:SF11">
    <property type="entry name" value="GEO12009P1"/>
    <property type="match status" value="1"/>
</dbReference>
<evidence type="ECO:0000256" key="2">
    <source>
        <dbReference type="ARBA" id="ARBA00022448"/>
    </source>
</evidence>
<feature type="disulfide bond" description="Redox-active" evidence="9">
    <location>
        <begin position="31"/>
        <end position="34"/>
    </location>
</feature>
<feature type="site" description="Contributes to redox potential value" evidence="8">
    <location>
        <position position="32"/>
    </location>
</feature>
<evidence type="ECO:0000256" key="5">
    <source>
        <dbReference type="ARBA" id="ARBA00023284"/>
    </source>
</evidence>
<dbReference type="CDD" id="cd02947">
    <property type="entry name" value="TRX_family"/>
    <property type="match status" value="1"/>
</dbReference>
<keyword evidence="2" id="KW-0813">Transport</keyword>
<evidence type="ECO:0000256" key="3">
    <source>
        <dbReference type="ARBA" id="ARBA00022982"/>
    </source>
</evidence>
<dbReference type="FunFam" id="3.40.30.10:FF:000001">
    <property type="entry name" value="Thioredoxin"/>
    <property type="match status" value="1"/>
</dbReference>
<dbReference type="PIRSF" id="PIRSF000077">
    <property type="entry name" value="Thioredoxin"/>
    <property type="match status" value="1"/>
</dbReference>
<dbReference type="Gene3D" id="3.40.30.10">
    <property type="entry name" value="Glutaredoxin"/>
    <property type="match status" value="1"/>
</dbReference>
<dbReference type="GO" id="GO:0005737">
    <property type="term" value="C:cytoplasm"/>
    <property type="evidence" value="ECO:0007669"/>
    <property type="project" value="TreeGrafter"/>
</dbReference>
<gene>
    <name evidence="11" type="ORF">BU251_02095</name>
</gene>
<evidence type="ECO:0000256" key="7">
    <source>
        <dbReference type="PIRNR" id="PIRNR000077"/>
    </source>
</evidence>
<dbReference type="PROSITE" id="PS51352">
    <property type="entry name" value="THIOREDOXIN_2"/>
    <property type="match status" value="1"/>
</dbReference>
<feature type="site" description="Deprotonates C-terminal active site Cys" evidence="8">
    <location>
        <position position="25"/>
    </location>
</feature>
<evidence type="ECO:0000256" key="1">
    <source>
        <dbReference type="ARBA" id="ARBA00008987"/>
    </source>
</evidence>
<keyword evidence="5 9" id="KW-0676">Redox-active center</keyword>
<dbReference type="GO" id="GO:0015035">
    <property type="term" value="F:protein-disulfide reductase activity"/>
    <property type="evidence" value="ECO:0007669"/>
    <property type="project" value="UniProtKB-UniRule"/>
</dbReference>
<dbReference type="InterPro" id="IPR017937">
    <property type="entry name" value="Thioredoxin_CS"/>
</dbReference>
<dbReference type="NCBIfam" id="TIGR01068">
    <property type="entry name" value="thioredoxin"/>
    <property type="match status" value="1"/>
</dbReference>
<dbReference type="InterPro" id="IPR036249">
    <property type="entry name" value="Thioredoxin-like_sf"/>
</dbReference>
<evidence type="ECO:0000256" key="4">
    <source>
        <dbReference type="ARBA" id="ARBA00023157"/>
    </source>
</evidence>
<feature type="active site" description="Nucleophile" evidence="8">
    <location>
        <position position="31"/>
    </location>
</feature>
<evidence type="ECO:0000256" key="9">
    <source>
        <dbReference type="PIRSR" id="PIRSR000077-4"/>
    </source>
</evidence>
<organism evidence="11 12">
    <name type="scientific">Velamenicoccus archaeovorus</name>
    <dbReference type="NCBI Taxonomy" id="1930593"/>
    <lineage>
        <taxon>Bacteria</taxon>
        <taxon>Pseudomonadati</taxon>
        <taxon>Candidatus Omnitrophota</taxon>
        <taxon>Candidatus Velamenicoccus</taxon>
    </lineage>
</organism>
<dbReference type="PRINTS" id="PR00421">
    <property type="entry name" value="THIOREDOXIN"/>
</dbReference>
<evidence type="ECO:0000313" key="11">
    <source>
        <dbReference type="EMBL" id="QAT16606.1"/>
    </source>
</evidence>
<evidence type="ECO:0000313" key="12">
    <source>
        <dbReference type="Proteomes" id="UP000287243"/>
    </source>
</evidence>
<dbReference type="PANTHER" id="PTHR45663">
    <property type="entry name" value="GEO12009P1"/>
    <property type="match status" value="1"/>
</dbReference>
<evidence type="ECO:0000256" key="8">
    <source>
        <dbReference type="PIRSR" id="PIRSR000077-1"/>
    </source>
</evidence>
<proteinExistence type="inferred from homology"/>
<dbReference type="Pfam" id="PF00085">
    <property type="entry name" value="Thioredoxin"/>
    <property type="match status" value="1"/>
</dbReference>
<dbReference type="Proteomes" id="UP000287243">
    <property type="component" value="Chromosome"/>
</dbReference>
<dbReference type="RefSeq" id="WP_128699242.1">
    <property type="nucleotide sequence ID" value="NZ_CP019384.1"/>
</dbReference>
<dbReference type="KEGG" id="vai:BU251_02095"/>